<sequence>MKRWKSCSLFFLLLISGVLLTGAGYAGENSIYADYSRQNGWMTPAFSLVFQGLKDGIGPWELLAAPTQTLGKPDQAETAVWEEADLAGKETTADRNTADREIPAAEGETAAMEDPSGHADPSEPDGNGTQAREGLSANGQDGVSRNGLPGTGTSGTGVSENDVSGTGVSENGVSGNTVSGNNVSENRLPGNGSPQNGDSPDTAFTMSDGSRYDRFGQLILPDAGKDASVPSPEEPAGTTEEAGTEALQEETAPPQEAEASREETAPPQEPEASREPTPARETAPVQETSPAKEEKTFVQVQESYFDDALFIGDSRTVGLDEYGGFQESTVFFAKTSLTIYDLFEEPEKFAHLSNGKKATLEEALTERRFGKIYIMLGINELGKGTTESFFRVYAEAVNRIRLLQPDALIFIQGIMRVGEEKNDTDEVFNNTNINGRNQAISLMADNRSIFYLEVNDAVCDENGNLISDYTFDQIHLKAKYYQLWKDYLFAHGI</sequence>
<evidence type="ECO:0000313" key="4">
    <source>
        <dbReference type="Proteomes" id="UP000823851"/>
    </source>
</evidence>
<feature type="compositionally biased region" description="Polar residues" evidence="1">
    <location>
        <begin position="192"/>
        <end position="208"/>
    </location>
</feature>
<gene>
    <name evidence="3" type="ORF">H9912_06805</name>
</gene>
<dbReference type="EMBL" id="DWUW01000187">
    <property type="protein sequence ID" value="HJD31634.1"/>
    <property type="molecule type" value="Genomic_DNA"/>
</dbReference>
<comment type="caution">
    <text evidence="3">The sequence shown here is derived from an EMBL/GenBank/DDBJ whole genome shotgun (WGS) entry which is preliminary data.</text>
</comment>
<dbReference type="Proteomes" id="UP000823851">
    <property type="component" value="Unassembled WGS sequence"/>
</dbReference>
<proteinExistence type="predicted"/>
<evidence type="ECO:0000313" key="3">
    <source>
        <dbReference type="EMBL" id="HJD31634.1"/>
    </source>
</evidence>
<feature type="compositionally biased region" description="Low complexity" evidence="1">
    <location>
        <begin position="167"/>
        <end position="186"/>
    </location>
</feature>
<evidence type="ECO:0000259" key="2">
    <source>
        <dbReference type="Pfam" id="PF13472"/>
    </source>
</evidence>
<dbReference type="InterPro" id="IPR036514">
    <property type="entry name" value="SGNH_hydro_sf"/>
</dbReference>
<feature type="domain" description="SGNH hydrolase-type esterase" evidence="2">
    <location>
        <begin position="372"/>
        <end position="483"/>
    </location>
</feature>
<protein>
    <recommendedName>
        <fullName evidence="2">SGNH hydrolase-type esterase domain-containing protein</fullName>
    </recommendedName>
</protein>
<dbReference type="AlphaFoldDB" id="A0A9D2U0C2"/>
<feature type="region of interest" description="Disordered" evidence="1">
    <location>
        <begin position="105"/>
        <end position="296"/>
    </location>
</feature>
<reference evidence="3" key="2">
    <citation type="submission" date="2021-04" db="EMBL/GenBank/DDBJ databases">
        <authorList>
            <person name="Gilroy R."/>
        </authorList>
    </citation>
    <scope>NUCLEOTIDE SEQUENCE</scope>
    <source>
        <strain evidence="3">ChiHjej8B7-25341</strain>
    </source>
</reference>
<evidence type="ECO:0000256" key="1">
    <source>
        <dbReference type="SAM" id="MobiDB-lite"/>
    </source>
</evidence>
<name>A0A9D2U0C2_9FIRM</name>
<feature type="compositionally biased region" description="Polar residues" evidence="1">
    <location>
        <begin position="156"/>
        <end position="166"/>
    </location>
</feature>
<feature type="compositionally biased region" description="Low complexity" evidence="1">
    <location>
        <begin position="234"/>
        <end position="257"/>
    </location>
</feature>
<accession>A0A9D2U0C2</accession>
<organism evidence="3 4">
    <name type="scientific">Candidatus Eisenbergiella stercorigallinarum</name>
    <dbReference type="NCBI Taxonomy" id="2838557"/>
    <lineage>
        <taxon>Bacteria</taxon>
        <taxon>Bacillati</taxon>
        <taxon>Bacillota</taxon>
        <taxon>Clostridia</taxon>
        <taxon>Lachnospirales</taxon>
        <taxon>Lachnospiraceae</taxon>
        <taxon>Eisenbergiella</taxon>
    </lineage>
</organism>
<dbReference type="InterPro" id="IPR013830">
    <property type="entry name" value="SGNH_hydro"/>
</dbReference>
<dbReference type="Pfam" id="PF13472">
    <property type="entry name" value="Lipase_GDSL_2"/>
    <property type="match status" value="1"/>
</dbReference>
<reference evidence="3" key="1">
    <citation type="journal article" date="2021" name="PeerJ">
        <title>Extensive microbial diversity within the chicken gut microbiome revealed by metagenomics and culture.</title>
        <authorList>
            <person name="Gilroy R."/>
            <person name="Ravi A."/>
            <person name="Getino M."/>
            <person name="Pursley I."/>
            <person name="Horton D.L."/>
            <person name="Alikhan N.F."/>
            <person name="Baker D."/>
            <person name="Gharbi K."/>
            <person name="Hall N."/>
            <person name="Watson M."/>
            <person name="Adriaenssens E.M."/>
            <person name="Foster-Nyarko E."/>
            <person name="Jarju S."/>
            <person name="Secka A."/>
            <person name="Antonio M."/>
            <person name="Oren A."/>
            <person name="Chaudhuri R.R."/>
            <person name="La Ragione R."/>
            <person name="Hildebrand F."/>
            <person name="Pallen M.J."/>
        </authorList>
    </citation>
    <scope>NUCLEOTIDE SEQUENCE</scope>
    <source>
        <strain evidence="3">ChiHjej8B7-25341</strain>
    </source>
</reference>
<dbReference type="SUPFAM" id="SSF52266">
    <property type="entry name" value="SGNH hydrolase"/>
    <property type="match status" value="1"/>
</dbReference>
<dbReference type="Gene3D" id="3.40.50.1110">
    <property type="entry name" value="SGNH hydrolase"/>
    <property type="match status" value="1"/>
</dbReference>